<evidence type="ECO:0000256" key="2">
    <source>
        <dbReference type="ARBA" id="ARBA00008787"/>
    </source>
</evidence>
<evidence type="ECO:0000313" key="8">
    <source>
        <dbReference type="Proteomes" id="UP000016368"/>
    </source>
</evidence>
<dbReference type="GO" id="GO:0044780">
    <property type="term" value="P:bacterial-type flagellum assembly"/>
    <property type="evidence" value="ECO:0007669"/>
    <property type="project" value="InterPro"/>
</dbReference>
<accession>F3KWK4</accession>
<dbReference type="GO" id="GO:0071973">
    <property type="term" value="P:bacterial-type flagellum-dependent cell motility"/>
    <property type="evidence" value="ECO:0007669"/>
    <property type="project" value="TreeGrafter"/>
</dbReference>
<keyword evidence="8" id="KW-1185">Reference proteome</keyword>
<dbReference type="GO" id="GO:0005829">
    <property type="term" value="C:cytosol"/>
    <property type="evidence" value="ECO:0007669"/>
    <property type="project" value="UniProtKB-SubCell"/>
</dbReference>
<protein>
    <submittedName>
        <fullName evidence="7">Flagellar protein FliS</fullName>
    </submittedName>
</protein>
<proteinExistence type="inferred from homology"/>
<keyword evidence="7" id="KW-0966">Cell projection</keyword>
<dbReference type="eggNOG" id="COG1516">
    <property type="taxonomic scope" value="Bacteria"/>
</dbReference>
<keyword evidence="3" id="KW-0963">Cytoplasm</keyword>
<comment type="similarity">
    <text evidence="2">Belongs to the FliS family.</text>
</comment>
<dbReference type="PANTHER" id="PTHR34773:SF1">
    <property type="entry name" value="FLAGELLAR SECRETION CHAPERONE FLIS"/>
    <property type="match status" value="1"/>
</dbReference>
<evidence type="ECO:0000256" key="3">
    <source>
        <dbReference type="ARBA" id="ARBA00022490"/>
    </source>
</evidence>
<dbReference type="OrthoDB" id="9792010at2"/>
<dbReference type="Gene3D" id="1.20.120.340">
    <property type="entry name" value="Flagellar protein FliS"/>
    <property type="match status" value="1"/>
</dbReference>
<evidence type="ECO:0000313" key="7">
    <source>
        <dbReference type="EMBL" id="EGI75817.1"/>
    </source>
</evidence>
<dbReference type="Proteomes" id="UP000016368">
    <property type="component" value="Unassembled WGS sequence"/>
</dbReference>
<dbReference type="InterPro" id="IPR036584">
    <property type="entry name" value="FliS_sf"/>
</dbReference>
<dbReference type="EMBL" id="AEGR01000092">
    <property type="protein sequence ID" value="EGI75817.1"/>
    <property type="molecule type" value="Genomic_DNA"/>
</dbReference>
<name>F3KWK4_9BURK</name>
<dbReference type="InterPro" id="IPR003713">
    <property type="entry name" value="FliS"/>
</dbReference>
<evidence type="ECO:0000256" key="4">
    <source>
        <dbReference type="ARBA" id="ARBA00022795"/>
    </source>
</evidence>
<dbReference type="Pfam" id="PF02561">
    <property type="entry name" value="FliS"/>
    <property type="match status" value="1"/>
</dbReference>
<dbReference type="CDD" id="cd16098">
    <property type="entry name" value="FliS"/>
    <property type="match status" value="1"/>
</dbReference>
<dbReference type="SUPFAM" id="SSF101116">
    <property type="entry name" value="Flagellar export chaperone FliS"/>
    <property type="match status" value="1"/>
</dbReference>
<keyword evidence="7" id="KW-0282">Flagellum</keyword>
<evidence type="ECO:0000256" key="1">
    <source>
        <dbReference type="ARBA" id="ARBA00004514"/>
    </source>
</evidence>
<gene>
    <name evidence="7" type="ORF">HGR_14214</name>
</gene>
<dbReference type="STRING" id="887062.HGR_14214"/>
<comment type="subcellular location">
    <subcellularLocation>
        <location evidence="1">Cytoplasm</location>
        <location evidence="1">Cytosol</location>
    </subcellularLocation>
</comment>
<keyword evidence="5" id="KW-0143">Chaperone</keyword>
<feature type="region of interest" description="Disordered" evidence="6">
    <location>
        <begin position="136"/>
        <end position="160"/>
    </location>
</feature>
<keyword evidence="4" id="KW-1005">Bacterial flagellum biogenesis</keyword>
<evidence type="ECO:0000256" key="5">
    <source>
        <dbReference type="ARBA" id="ARBA00023186"/>
    </source>
</evidence>
<sequence length="160" mass="17176">MFSPARPGAADAYRRIGVETSMHTVDQHQIVNLLFEGVLREIVRARGAIQRGDLTTKIDAISRALRIIEEGLSTSLDRVDGGELAQNLSTLYDYCMRQLVLANARSDESLLQEVQSLLEPIAQSWKDIRAQALGLGAESGETSPQGQRAGPVAGSAGTGS</sequence>
<comment type="caution">
    <text evidence="7">The sequence shown here is derived from an EMBL/GenBank/DDBJ whole genome shotgun (WGS) entry which is preliminary data.</text>
</comment>
<organism evidence="7 8">
    <name type="scientific">Hylemonella gracilis ATCC 19624</name>
    <dbReference type="NCBI Taxonomy" id="887062"/>
    <lineage>
        <taxon>Bacteria</taxon>
        <taxon>Pseudomonadati</taxon>
        <taxon>Pseudomonadota</taxon>
        <taxon>Betaproteobacteria</taxon>
        <taxon>Burkholderiales</taxon>
        <taxon>Comamonadaceae</taxon>
        <taxon>Hylemonella</taxon>
    </lineage>
</organism>
<dbReference type="PANTHER" id="PTHR34773">
    <property type="entry name" value="FLAGELLAR SECRETION CHAPERONE FLIS"/>
    <property type="match status" value="1"/>
</dbReference>
<reference evidence="7 8" key="1">
    <citation type="journal article" date="2011" name="EMBO J.">
        <title>Structural diversity of bacterial flagellar motors.</title>
        <authorList>
            <person name="Chen S."/>
            <person name="Beeby M."/>
            <person name="Murphy G.E."/>
            <person name="Leadbetter J.R."/>
            <person name="Hendrixson D.R."/>
            <person name="Briegel A."/>
            <person name="Li Z."/>
            <person name="Shi J."/>
            <person name="Tocheva E.I."/>
            <person name="Muller A."/>
            <person name="Dobro M.J."/>
            <person name="Jensen G.J."/>
        </authorList>
    </citation>
    <scope>NUCLEOTIDE SEQUENCE [LARGE SCALE GENOMIC DNA]</scope>
    <source>
        <strain evidence="7 8">ATCC 19624</strain>
    </source>
</reference>
<dbReference type="NCBIfam" id="TIGR00208">
    <property type="entry name" value="fliS"/>
    <property type="match status" value="1"/>
</dbReference>
<dbReference type="RefSeq" id="WP_006298950.1">
    <property type="nucleotide sequence ID" value="NZ_AEGR01000092.1"/>
</dbReference>
<dbReference type="AlphaFoldDB" id="F3KWK4"/>
<evidence type="ECO:0000256" key="6">
    <source>
        <dbReference type="SAM" id="MobiDB-lite"/>
    </source>
</evidence>
<keyword evidence="7" id="KW-0969">Cilium</keyword>